<dbReference type="GO" id="GO:0032040">
    <property type="term" value="C:small-subunit processome"/>
    <property type="evidence" value="ECO:0007669"/>
    <property type="project" value="InterPro"/>
</dbReference>
<evidence type="ECO:0000256" key="1">
    <source>
        <dbReference type="ARBA" id="ARBA00004604"/>
    </source>
</evidence>
<feature type="compositionally biased region" description="Basic and acidic residues" evidence="5">
    <location>
        <begin position="25"/>
        <end position="42"/>
    </location>
</feature>
<evidence type="ECO:0000256" key="5">
    <source>
        <dbReference type="SAM" id="MobiDB-lite"/>
    </source>
</evidence>
<reference evidence="6 7" key="1">
    <citation type="submission" date="2024-03" db="EMBL/GenBank/DDBJ databases">
        <title>Adaptation during the transition from Ophiocordyceps entomopathogen to insect associate is accompanied by gene loss and intensified selection.</title>
        <authorList>
            <person name="Ward C.M."/>
            <person name="Onetto C.A."/>
            <person name="Borneman A.R."/>
        </authorList>
    </citation>
    <scope>NUCLEOTIDE SEQUENCE [LARGE SCALE GENOMIC DNA]</scope>
    <source>
        <strain evidence="6">AWRI1</strain>
        <tissue evidence="6">Single Adult Female</tissue>
    </source>
</reference>
<keyword evidence="7" id="KW-1185">Reference proteome</keyword>
<feature type="compositionally biased region" description="Basic and acidic residues" evidence="5">
    <location>
        <begin position="604"/>
        <end position="619"/>
    </location>
</feature>
<organism evidence="6 7">
    <name type="scientific">Parthenolecanium corni</name>
    <dbReference type="NCBI Taxonomy" id="536013"/>
    <lineage>
        <taxon>Eukaryota</taxon>
        <taxon>Metazoa</taxon>
        <taxon>Ecdysozoa</taxon>
        <taxon>Arthropoda</taxon>
        <taxon>Hexapoda</taxon>
        <taxon>Insecta</taxon>
        <taxon>Pterygota</taxon>
        <taxon>Neoptera</taxon>
        <taxon>Paraneoptera</taxon>
        <taxon>Hemiptera</taxon>
        <taxon>Sternorrhyncha</taxon>
        <taxon>Coccoidea</taxon>
        <taxon>Coccidae</taxon>
        <taxon>Parthenolecanium</taxon>
    </lineage>
</organism>
<proteinExistence type="inferred from homology"/>
<comment type="similarity">
    <text evidence="2">Belongs to the UTP14 family.</text>
</comment>
<feature type="region of interest" description="Disordered" evidence="5">
    <location>
        <begin position="526"/>
        <end position="627"/>
    </location>
</feature>
<dbReference type="EMBL" id="JBBCAQ010000037">
    <property type="protein sequence ID" value="KAK7574207.1"/>
    <property type="molecule type" value="Genomic_DNA"/>
</dbReference>
<protein>
    <recommendedName>
        <fullName evidence="8">U3 small nucleolar RNA-associated protein 14</fullName>
    </recommendedName>
</protein>
<feature type="compositionally biased region" description="Basic residues" evidence="5">
    <location>
        <begin position="439"/>
        <end position="449"/>
    </location>
</feature>
<feature type="region of interest" description="Disordered" evidence="5">
    <location>
        <begin position="1"/>
        <end position="80"/>
    </location>
</feature>
<feature type="compositionally biased region" description="Polar residues" evidence="5">
    <location>
        <begin position="381"/>
        <end position="410"/>
    </location>
</feature>
<evidence type="ECO:0000256" key="3">
    <source>
        <dbReference type="ARBA" id="ARBA00022553"/>
    </source>
</evidence>
<keyword evidence="3" id="KW-0597">Phosphoprotein</keyword>
<keyword evidence="4" id="KW-0539">Nucleus</keyword>
<feature type="region of interest" description="Disordered" evidence="5">
    <location>
        <begin position="320"/>
        <end position="358"/>
    </location>
</feature>
<dbReference type="Proteomes" id="UP001367676">
    <property type="component" value="Unassembled WGS sequence"/>
</dbReference>
<dbReference type="PANTHER" id="PTHR14150">
    <property type="entry name" value="U3 SMALL NUCLEOLAR RNA-ASSOCIATED PROTEIN 14"/>
    <property type="match status" value="1"/>
</dbReference>
<dbReference type="InterPro" id="IPR006709">
    <property type="entry name" value="SSU_processome_Utp14"/>
</dbReference>
<evidence type="ECO:0000313" key="6">
    <source>
        <dbReference type="EMBL" id="KAK7574207.1"/>
    </source>
</evidence>
<feature type="compositionally biased region" description="Polar residues" evidence="5">
    <location>
        <begin position="469"/>
        <end position="478"/>
    </location>
</feature>
<evidence type="ECO:0000256" key="4">
    <source>
        <dbReference type="ARBA" id="ARBA00023242"/>
    </source>
</evidence>
<feature type="compositionally biased region" description="Polar residues" evidence="5">
    <location>
        <begin position="339"/>
        <end position="353"/>
    </location>
</feature>
<accession>A0AAN9TIP5</accession>
<feature type="compositionally biased region" description="Acidic residues" evidence="5">
    <location>
        <begin position="414"/>
        <end position="425"/>
    </location>
</feature>
<feature type="region of interest" description="Disordered" evidence="5">
    <location>
        <begin position="378"/>
        <end position="511"/>
    </location>
</feature>
<dbReference type="Pfam" id="PF04615">
    <property type="entry name" value="Utp14"/>
    <property type="match status" value="1"/>
</dbReference>
<sequence length="790" mass="89832">MSKKLKKFQSKRENDSESDSDVYEDEIHNRFLENIKQSEAKPKITPATRNEPASEVSEFHLQSKRKSDKGKSTFRKEDLLRPLKSKNAKLAQKLEAVKKTSALPKPLETVYEKKIQREVGYEKTKKQLDRWNDVVQSNRVADQLQFPLKNRQVEIYDHTEDFLFCSTSNPTPLEKELSAILNSSDVAKEDHEKMEQTKFRTTLKDIISKRKMMASVRAKASYVVSKGRRQNKIKSKKYHRLLRGEKTKQQIKDFEALQKTDPEAALKQLEMLEKSRAEERATLRHRNTGKWARNQVIKAKYNKESRVALSEQLSKNRELTQDLKVKDKDSDDSADESDVTTNIEKVQTDSNNPWVPGSDDFNKFISSYKKYYAETAPRGNSAESASHVDSTESVSHGDSVEQNSLEQLKTTTDEGNDSEPGEVEDMPQHTVQEVENSPKLKKSKKKSVVRGKVEEELKTDDECALIKEITNSSGSWTVSKLPAAENSSNVKSKKNKKSSESGSSSNVSDMFESLEEKISKKLKRKISEISEAPKTNNVENKKVGKKQKAKKKKKLTKSGQNKPNDDQNKQIESDKDKQIDDQNNPFASRSKVTKEPCPPVDVIADFKETSYRNPTKDVTDLQNDDEDGDTYRQMVEEAFAADDVVADFEQEKAEAVDNSLPKIVDSSLPGWGSWTNSAELTEKKTKTKRPRLNKRLLFKVPKAPPRKDANKGHVIINEEKSNKLKEHLVSALPYPFTRVKDFEASIRAPIGRTWVPETAHRQLIAQPVVTKLGSVIEPMDEGELMDRGEL</sequence>
<dbReference type="GO" id="GO:0006364">
    <property type="term" value="P:rRNA processing"/>
    <property type="evidence" value="ECO:0007669"/>
    <property type="project" value="InterPro"/>
</dbReference>
<feature type="compositionally biased region" description="Basic and acidic residues" evidence="5">
    <location>
        <begin position="69"/>
        <end position="80"/>
    </location>
</feature>
<feature type="compositionally biased region" description="Basic and acidic residues" evidence="5">
    <location>
        <begin position="320"/>
        <end position="331"/>
    </location>
</feature>
<name>A0AAN9TIP5_9HEMI</name>
<dbReference type="AlphaFoldDB" id="A0AAN9TIP5"/>
<dbReference type="PANTHER" id="PTHR14150:SF12">
    <property type="entry name" value="U3 SMALL NUCLEOLAR RNA-ASSOCIATED PROTEIN 14 HOMOLOG A"/>
    <property type="match status" value="1"/>
</dbReference>
<feature type="compositionally biased region" description="Basic and acidic residues" evidence="5">
    <location>
        <begin position="563"/>
        <end position="580"/>
    </location>
</feature>
<comment type="subcellular location">
    <subcellularLocation>
        <location evidence="1">Nucleus</location>
        <location evidence="1">Nucleolus</location>
    </subcellularLocation>
</comment>
<evidence type="ECO:0008006" key="8">
    <source>
        <dbReference type="Google" id="ProtNLM"/>
    </source>
</evidence>
<evidence type="ECO:0000256" key="2">
    <source>
        <dbReference type="ARBA" id="ARBA00007774"/>
    </source>
</evidence>
<feature type="compositionally biased region" description="Basic residues" evidence="5">
    <location>
        <begin position="543"/>
        <end position="556"/>
    </location>
</feature>
<gene>
    <name evidence="6" type="ORF">V9T40_011398</name>
</gene>
<feature type="compositionally biased region" description="Basic and acidic residues" evidence="5">
    <location>
        <begin position="451"/>
        <end position="465"/>
    </location>
</feature>
<comment type="caution">
    <text evidence="6">The sequence shown here is derived from an EMBL/GenBank/DDBJ whole genome shotgun (WGS) entry which is preliminary data.</text>
</comment>
<evidence type="ECO:0000313" key="7">
    <source>
        <dbReference type="Proteomes" id="UP001367676"/>
    </source>
</evidence>